<name>A0A061S713_9CHLO</name>
<feature type="non-terminal residue" evidence="1">
    <location>
        <position position="97"/>
    </location>
</feature>
<protein>
    <submittedName>
        <fullName evidence="1">Uncharacterized protein</fullName>
    </submittedName>
</protein>
<proteinExistence type="predicted"/>
<sequence length="97" mass="10630">SRERLGRGSGESVAACFFPPRKEGKGGAKRQRHMQRFFVRPEKRELCLQLSDAAANGACFCLRLLRALRVLLCTPAIDAAPQLLPQPCGAAGPRRRA</sequence>
<dbReference type="AlphaFoldDB" id="A0A061S713"/>
<feature type="non-terminal residue" evidence="1">
    <location>
        <position position="1"/>
    </location>
</feature>
<dbReference type="EMBL" id="GBEZ01005240">
    <property type="protein sequence ID" value="JAC80043.1"/>
    <property type="molecule type" value="Transcribed_RNA"/>
</dbReference>
<accession>A0A061S713</accession>
<gene>
    <name evidence="1" type="ORF">TSPGSL018_11198</name>
</gene>
<reference evidence="1" key="1">
    <citation type="submission" date="2014-05" db="EMBL/GenBank/DDBJ databases">
        <title>The transcriptome of the halophilic microalga Tetraselmis sp. GSL018 isolated from the Great Salt Lake, Utah.</title>
        <authorList>
            <person name="Jinkerson R.E."/>
            <person name="D'Adamo S."/>
            <person name="Posewitz M.C."/>
        </authorList>
    </citation>
    <scope>NUCLEOTIDE SEQUENCE</scope>
    <source>
        <strain evidence="1">GSL018</strain>
    </source>
</reference>
<evidence type="ECO:0000313" key="1">
    <source>
        <dbReference type="EMBL" id="JAC80043.1"/>
    </source>
</evidence>
<organism evidence="1">
    <name type="scientific">Tetraselmis sp. GSL018</name>
    <dbReference type="NCBI Taxonomy" id="582737"/>
    <lineage>
        <taxon>Eukaryota</taxon>
        <taxon>Viridiplantae</taxon>
        <taxon>Chlorophyta</taxon>
        <taxon>core chlorophytes</taxon>
        <taxon>Chlorodendrophyceae</taxon>
        <taxon>Chlorodendrales</taxon>
        <taxon>Chlorodendraceae</taxon>
        <taxon>Tetraselmis</taxon>
    </lineage>
</organism>